<gene>
    <name evidence="2" type="ORF">HMPREF9390_1371</name>
</gene>
<feature type="compositionally biased region" description="Polar residues" evidence="1">
    <location>
        <begin position="31"/>
        <end position="41"/>
    </location>
</feature>
<dbReference type="AlphaFoldDB" id="A0ABC9PBN6"/>
<feature type="region of interest" description="Disordered" evidence="1">
    <location>
        <begin position="1"/>
        <end position="41"/>
    </location>
</feature>
<organism evidence="2 3">
    <name type="scientific">Streptococcus sanguinis SK405</name>
    <dbReference type="NCBI Taxonomy" id="888817"/>
    <lineage>
        <taxon>Bacteria</taxon>
        <taxon>Bacillati</taxon>
        <taxon>Bacillota</taxon>
        <taxon>Bacilli</taxon>
        <taxon>Lactobacillales</taxon>
        <taxon>Streptococcaceae</taxon>
        <taxon>Streptococcus</taxon>
    </lineage>
</organism>
<protein>
    <submittedName>
        <fullName evidence="2">Uncharacterized protein</fullName>
    </submittedName>
</protein>
<feature type="compositionally biased region" description="Basic residues" evidence="1">
    <location>
        <begin position="15"/>
        <end position="27"/>
    </location>
</feature>
<proteinExistence type="predicted"/>
<comment type="caution">
    <text evidence="2">The sequence shown here is derived from an EMBL/GenBank/DDBJ whole genome shotgun (WGS) entry which is preliminary data.</text>
</comment>
<dbReference type="EMBL" id="AEWZ01000003">
    <property type="protein sequence ID" value="EGC24306.1"/>
    <property type="molecule type" value="Genomic_DNA"/>
</dbReference>
<dbReference type="Proteomes" id="UP000003857">
    <property type="component" value="Unassembled WGS sequence"/>
</dbReference>
<accession>A0ABC9PBN6</accession>
<evidence type="ECO:0000313" key="2">
    <source>
        <dbReference type="EMBL" id="EGC24306.1"/>
    </source>
</evidence>
<name>A0ABC9PBN6_STRSA</name>
<evidence type="ECO:0000313" key="3">
    <source>
        <dbReference type="Proteomes" id="UP000003857"/>
    </source>
</evidence>
<evidence type="ECO:0000256" key="1">
    <source>
        <dbReference type="SAM" id="MobiDB-lite"/>
    </source>
</evidence>
<reference evidence="2 3" key="1">
    <citation type="submission" date="2011-01" db="EMBL/GenBank/DDBJ databases">
        <authorList>
            <person name="Muzny D."/>
            <person name="Qin X."/>
            <person name="Buhay C."/>
            <person name="Dugan-Rocha S."/>
            <person name="Ding Y."/>
            <person name="Chen G."/>
            <person name="Hawes A."/>
            <person name="Holder M."/>
            <person name="Jhangiani S."/>
            <person name="Johnson A."/>
            <person name="Khan Z."/>
            <person name="Li Z."/>
            <person name="Liu W."/>
            <person name="Liu X."/>
            <person name="Perez L."/>
            <person name="Shen H."/>
            <person name="Wang Q."/>
            <person name="Watt J."/>
            <person name="Xi L."/>
            <person name="Xin Y."/>
            <person name="Zhou J."/>
            <person name="Deng J."/>
            <person name="Jiang H."/>
            <person name="Liu Y."/>
            <person name="Qu J."/>
            <person name="Song X.-Z."/>
            <person name="Zhang L."/>
            <person name="Villasana D."/>
            <person name="Johnson A."/>
            <person name="Liu J."/>
            <person name="Liyanage D."/>
            <person name="Lorensuhewa L."/>
            <person name="Robinson T."/>
            <person name="Song A."/>
            <person name="Song B.-B."/>
            <person name="Dinh H."/>
            <person name="Thornton R."/>
            <person name="Coyle M."/>
            <person name="Francisco L."/>
            <person name="Jackson L."/>
            <person name="Javaid M."/>
            <person name="Korchina V."/>
            <person name="Kovar C."/>
            <person name="Mata R."/>
            <person name="Mathew T."/>
            <person name="Ngo R."/>
            <person name="Nguyen L."/>
            <person name="Nguyen N."/>
            <person name="Okwuonu G."/>
            <person name="Ongeri F."/>
            <person name="Pham C."/>
            <person name="Simmons D."/>
            <person name="Wilczek-Boney K."/>
            <person name="Hale W."/>
            <person name="Jakkamsetti A."/>
            <person name="Pham P."/>
            <person name="Ruth R."/>
            <person name="San Lucas F."/>
            <person name="Warren J."/>
            <person name="Zhang J."/>
            <person name="Zhao Z."/>
            <person name="Zhou C."/>
            <person name="Zhu D."/>
            <person name="Lee S."/>
            <person name="Bess C."/>
            <person name="Blankenburg K."/>
            <person name="Forbes L."/>
            <person name="Fu Q."/>
            <person name="Gubbala S."/>
            <person name="Hirani K."/>
            <person name="Jayaseelan J.C."/>
            <person name="Lara F."/>
            <person name="Munidasa M."/>
            <person name="Palculict T."/>
            <person name="Patil S."/>
            <person name="Pu L.-L."/>
            <person name="Saada N."/>
            <person name="Tang L."/>
            <person name="Weissenberger G."/>
            <person name="Zhu Y."/>
            <person name="Hemphill L."/>
            <person name="Shang Y."/>
            <person name="Youmans B."/>
            <person name="Ayvaz T."/>
            <person name="Ross M."/>
            <person name="Santibanez J."/>
            <person name="Aqrawi P."/>
            <person name="Gross S."/>
            <person name="Joshi V."/>
            <person name="Fowler G."/>
            <person name="Nazareth L."/>
            <person name="Reid J."/>
            <person name="Worley K."/>
            <person name="Petrosino J."/>
            <person name="Highlander S."/>
            <person name="Gibbs R."/>
        </authorList>
    </citation>
    <scope>NUCLEOTIDE SEQUENCE [LARGE SCALE GENOMIC DNA]</scope>
    <source>
        <strain evidence="2 3">SK405</strain>
    </source>
</reference>
<sequence>MLISHYFNHDSDKRNQKHAKKLPKNRKLLVSENQNWKAYSS</sequence>